<gene>
    <name evidence="8" type="primary">wc2</name>
    <name evidence="8" type="ORF">H4219_001300</name>
</gene>
<dbReference type="CDD" id="cd00202">
    <property type="entry name" value="ZnF_GATA"/>
    <property type="match status" value="1"/>
</dbReference>
<feature type="compositionally biased region" description="Polar residues" evidence="5">
    <location>
        <begin position="714"/>
        <end position="730"/>
    </location>
</feature>
<dbReference type="PROSITE" id="PS50112">
    <property type="entry name" value="PAS"/>
    <property type="match status" value="1"/>
</dbReference>
<dbReference type="PANTHER" id="PTHR47255">
    <property type="entry name" value="GATA TRANSCRIPTION FACTOR 22-RELATED"/>
    <property type="match status" value="1"/>
</dbReference>
<accession>A0A9W8DW87</accession>
<dbReference type="CDD" id="cd00130">
    <property type="entry name" value="PAS"/>
    <property type="match status" value="1"/>
</dbReference>
<feature type="region of interest" description="Disordered" evidence="5">
    <location>
        <begin position="860"/>
        <end position="886"/>
    </location>
</feature>
<dbReference type="SMART" id="SM00401">
    <property type="entry name" value="ZnF_GATA"/>
    <property type="match status" value="1"/>
</dbReference>
<organism evidence="8 9">
    <name type="scientific">Mycoemilia scoparia</name>
    <dbReference type="NCBI Taxonomy" id="417184"/>
    <lineage>
        <taxon>Eukaryota</taxon>
        <taxon>Fungi</taxon>
        <taxon>Fungi incertae sedis</taxon>
        <taxon>Zoopagomycota</taxon>
        <taxon>Kickxellomycotina</taxon>
        <taxon>Kickxellomycetes</taxon>
        <taxon>Kickxellales</taxon>
        <taxon>Kickxellaceae</taxon>
        <taxon>Mycoemilia</taxon>
    </lineage>
</organism>
<evidence type="ECO:0000256" key="1">
    <source>
        <dbReference type="ARBA" id="ARBA00022723"/>
    </source>
</evidence>
<dbReference type="Proteomes" id="UP001150538">
    <property type="component" value="Unassembled WGS sequence"/>
</dbReference>
<feature type="domain" description="GATA-type" evidence="7">
    <location>
        <begin position="820"/>
        <end position="877"/>
    </location>
</feature>
<dbReference type="PANTHER" id="PTHR47255:SF4">
    <property type="entry name" value="GATA ZINC FINGER DOMAIN-CONTAINING PROTEIN 12"/>
    <property type="match status" value="1"/>
</dbReference>
<evidence type="ECO:0000256" key="2">
    <source>
        <dbReference type="ARBA" id="ARBA00022771"/>
    </source>
</evidence>
<dbReference type="Gene3D" id="3.30.50.10">
    <property type="entry name" value="Erythroid Transcription Factor GATA-1, subunit A"/>
    <property type="match status" value="1"/>
</dbReference>
<dbReference type="Pfam" id="PF00320">
    <property type="entry name" value="GATA"/>
    <property type="match status" value="1"/>
</dbReference>
<feature type="compositionally biased region" description="Polar residues" evidence="5">
    <location>
        <begin position="67"/>
        <end position="77"/>
    </location>
</feature>
<feature type="region of interest" description="Disordered" evidence="5">
    <location>
        <begin position="161"/>
        <end position="181"/>
    </location>
</feature>
<evidence type="ECO:0000256" key="5">
    <source>
        <dbReference type="SAM" id="MobiDB-lite"/>
    </source>
</evidence>
<evidence type="ECO:0000259" key="6">
    <source>
        <dbReference type="PROSITE" id="PS50112"/>
    </source>
</evidence>
<feature type="region of interest" description="Disordered" evidence="5">
    <location>
        <begin position="54"/>
        <end position="130"/>
    </location>
</feature>
<feature type="compositionally biased region" description="Low complexity" evidence="5">
    <location>
        <begin position="865"/>
        <end position="886"/>
    </location>
</feature>
<keyword evidence="9" id="KW-1185">Reference proteome</keyword>
<evidence type="ECO:0000313" key="8">
    <source>
        <dbReference type="EMBL" id="KAJ1920463.1"/>
    </source>
</evidence>
<dbReference type="SUPFAM" id="SSF55785">
    <property type="entry name" value="PYP-like sensor domain (PAS domain)"/>
    <property type="match status" value="1"/>
</dbReference>
<dbReference type="PROSITE" id="PS00344">
    <property type="entry name" value="GATA_ZN_FINGER_1"/>
    <property type="match status" value="1"/>
</dbReference>
<name>A0A9W8DW87_9FUNG</name>
<proteinExistence type="predicted"/>
<dbReference type="AlphaFoldDB" id="A0A9W8DW87"/>
<comment type="caution">
    <text evidence="8">The sequence shown here is derived from an EMBL/GenBank/DDBJ whole genome shotgun (WGS) entry which is preliminary data.</text>
</comment>
<keyword evidence="1" id="KW-0479">Metal-binding</keyword>
<keyword evidence="3" id="KW-0862">Zinc</keyword>
<dbReference type="EMBL" id="JANBPU010000013">
    <property type="protein sequence ID" value="KAJ1920463.1"/>
    <property type="molecule type" value="Genomic_DNA"/>
</dbReference>
<feature type="region of interest" description="Disordered" evidence="5">
    <location>
        <begin position="691"/>
        <end position="760"/>
    </location>
</feature>
<evidence type="ECO:0000256" key="4">
    <source>
        <dbReference type="PROSITE-ProRule" id="PRU00094"/>
    </source>
</evidence>
<evidence type="ECO:0000256" key="3">
    <source>
        <dbReference type="ARBA" id="ARBA00022833"/>
    </source>
</evidence>
<feature type="compositionally biased region" description="Basic residues" evidence="5">
    <location>
        <begin position="747"/>
        <end position="760"/>
    </location>
</feature>
<dbReference type="SUPFAM" id="SSF57716">
    <property type="entry name" value="Glucocorticoid receptor-like (DNA-binding domain)"/>
    <property type="match status" value="1"/>
</dbReference>
<protein>
    <submittedName>
        <fullName evidence="8">White collar 2 type of transcription factor</fullName>
    </submittedName>
</protein>
<dbReference type="InterPro" id="IPR035965">
    <property type="entry name" value="PAS-like_dom_sf"/>
</dbReference>
<reference evidence="8" key="1">
    <citation type="submission" date="2022-07" db="EMBL/GenBank/DDBJ databases">
        <title>Phylogenomic reconstructions and comparative analyses of Kickxellomycotina fungi.</title>
        <authorList>
            <person name="Reynolds N.K."/>
            <person name="Stajich J.E."/>
            <person name="Barry K."/>
            <person name="Grigoriev I.V."/>
            <person name="Crous P."/>
            <person name="Smith M.E."/>
        </authorList>
    </citation>
    <scope>NUCLEOTIDE SEQUENCE</scope>
    <source>
        <strain evidence="8">NBRC 100468</strain>
    </source>
</reference>
<feature type="compositionally biased region" description="Low complexity" evidence="5">
    <location>
        <begin position="101"/>
        <end position="130"/>
    </location>
</feature>
<keyword evidence="2 4" id="KW-0863">Zinc-finger</keyword>
<sequence length="899" mass="94560">MNNQTTQEGVLSSGPNVNDIMAQLAFYNSYAATSAPGSSAASIYNDLFLSGQLQSQPQLGPPPSLSAQIENNSQHHSQPGFFGSRTSDSGNGGASQASSTNAISVDNQVNNNNNNSCSNSGTTTTANNDANNVAISNSNGSGGYSSSTPFGNGLSAAAASSASAFGGSGGGGGNKHQATGKVPPAPLNLFASHNNFSDTAGQATASLNSPLLTWNSLSANPAMSTLGTPFYSDFPNPPLPNETYGRYNPHSPSADTSLLVHTQFGSSALVSMPMGMGSAQVPSIYSAMLQTNYANQNRTSDAKKAMAARSLQQQQDPGKSIPNIANFSLANSFQNLQAPPANLPAAPLSNAGNVDITTPISSALSIPFSIETAISSASFAPSCSVDGSAILVPHSGAENTDSPVSNVNDACSILSPFINGGLTPDTPLDNQFLASPTQFSNFDNESATNVRFDVPVNMSSSVDGYGSQSMNSAFTTISRTASIGNGDAAGHNTGANSLYYSPITFLTTAAGYIFSVNGQTTNILGYSHADMTQRMISEFISPEDVCSFLKDLGMLHSNGMFSARYRFVKRDKAPVLIDLEGIAFTIGGGNSGDSGLGQWTSNSETSQETGANVLKNMYSGFGLNGQSGYSNMSETNNSNNSGISSLPTKVYRIVAKPCLLDHHQSQQQSSSTISSPEEPLYNIFHKSNDVAKSEPARNAGNQKEQQQQQQQQQNMSTSAATTPLCPSNPVTLPVKGSTDSGLPATQYRRKSQGQVSRNRRASIVKTAILGSTGKQAPSPQVFTSQATGTVAEVLCKDTATSKKGTATTQAKPRKRKKNRPVEDRICSDCRTRESPEWRKGPLGPKTLCNACGLRWAKKNKKPELSLQQQQQPAPQPQLPQSASFQQQFSPHIIHQHHQL</sequence>
<evidence type="ECO:0000259" key="7">
    <source>
        <dbReference type="PROSITE" id="PS50114"/>
    </source>
</evidence>
<feature type="domain" description="PAS" evidence="6">
    <location>
        <begin position="505"/>
        <end position="559"/>
    </location>
</feature>
<feature type="compositionally biased region" description="Polar residues" evidence="5">
    <location>
        <begin position="84"/>
        <end position="100"/>
    </location>
</feature>
<dbReference type="InterPro" id="IPR013088">
    <property type="entry name" value="Znf_NHR/GATA"/>
</dbReference>
<dbReference type="OrthoDB" id="2162994at2759"/>
<evidence type="ECO:0000313" key="9">
    <source>
        <dbReference type="Proteomes" id="UP001150538"/>
    </source>
</evidence>
<dbReference type="GO" id="GO:0043565">
    <property type="term" value="F:sequence-specific DNA binding"/>
    <property type="evidence" value="ECO:0007669"/>
    <property type="project" value="InterPro"/>
</dbReference>
<dbReference type="InterPro" id="IPR000014">
    <property type="entry name" value="PAS"/>
</dbReference>
<dbReference type="Gene3D" id="3.30.450.20">
    <property type="entry name" value="PAS domain"/>
    <property type="match status" value="1"/>
</dbReference>
<dbReference type="PROSITE" id="PS50114">
    <property type="entry name" value="GATA_ZN_FINGER_2"/>
    <property type="match status" value="1"/>
</dbReference>
<dbReference type="InterPro" id="IPR052138">
    <property type="entry name" value="GATA_ZnFinger_Domain"/>
</dbReference>
<dbReference type="GO" id="GO:0006355">
    <property type="term" value="P:regulation of DNA-templated transcription"/>
    <property type="evidence" value="ECO:0007669"/>
    <property type="project" value="InterPro"/>
</dbReference>
<dbReference type="GO" id="GO:0008270">
    <property type="term" value="F:zinc ion binding"/>
    <property type="evidence" value="ECO:0007669"/>
    <property type="project" value="UniProtKB-KW"/>
</dbReference>
<dbReference type="InterPro" id="IPR000679">
    <property type="entry name" value="Znf_GATA"/>
</dbReference>